<dbReference type="PANTHER" id="PTHR34985">
    <property type="entry name" value="SLR0554 PROTEIN"/>
    <property type="match status" value="1"/>
</dbReference>
<organism evidence="2 3">
    <name type="scientific">Paramagnetospirillum marisnigri</name>
    <dbReference type="NCBI Taxonomy" id="1285242"/>
    <lineage>
        <taxon>Bacteria</taxon>
        <taxon>Pseudomonadati</taxon>
        <taxon>Pseudomonadota</taxon>
        <taxon>Alphaproteobacteria</taxon>
        <taxon>Rhodospirillales</taxon>
        <taxon>Magnetospirillaceae</taxon>
        <taxon>Paramagnetospirillum</taxon>
    </lineage>
</organism>
<reference evidence="2 3" key="1">
    <citation type="submission" date="2016-04" db="EMBL/GenBank/DDBJ databases">
        <title>Draft genome sequence of freshwater magnetotactic bacteria Magnetospirillum marisnigri SP-1 and Magnetospirillum moscoviense BB-1.</title>
        <authorList>
            <person name="Koziaeva V."/>
            <person name="Dziuba M.V."/>
            <person name="Ivanov T.M."/>
            <person name="Kuznetsov B."/>
            <person name="Grouzdev D.S."/>
        </authorList>
    </citation>
    <scope>NUCLEOTIDE SEQUENCE [LARGE SCALE GENOMIC DNA]</scope>
    <source>
        <strain evidence="2 3">SP-1</strain>
    </source>
</reference>
<dbReference type="EMBL" id="LWQT01000066">
    <property type="protein sequence ID" value="OAN49093.1"/>
    <property type="molecule type" value="Genomic_DNA"/>
</dbReference>
<dbReference type="InterPro" id="IPR007936">
    <property type="entry name" value="VapE-like_dom"/>
</dbReference>
<sequence length="511" mass="57208">MNSMPQQAPPSDADQAALDLARDIVSGREYLDSPECIQRAVLIRNQSRQAYDMLVNVIGRRVETRDFKVAVMASCKAMAAKPVAAAPVFESGDWRADLKRTVTGEARAVQYNVELALKHDDAMARAIARDEFRDTIMMMRAAPWVAVDGFKPRPWTDGDDLKATSWVQSMDIFANAEVVAKAVEAVAEDFKFDSLADWIRTTDWDGESRIDGWLTRYCGVEDSIYTRAVARRFLIGAVSRALRPGTKFDTMLVLEGDQGLRKSTFARVLGGDGAFFNGTLADMGSKDSREGLRGSWIVEVAELDAMTRKDSSTAKAFLATETDRFRRAYGRRDTEFQRRCVFLGTFNPDGVGYIKDQTGGRRFWPVVCRAVTAEGHLDIDGFREALPQLLAEAVILMETGEQAHLTKSEEEFAREQQDERMDRDAWHEVVANHVADPGMGEVSVHDILRNAVMKVDREITQVDQNRVARILKRIGMVRKQRRTPSGGRTWVYAWPDGATNVVSLNPTVIRA</sequence>
<dbReference type="RefSeq" id="WP_068493383.1">
    <property type="nucleotide sequence ID" value="NZ_LWQT01000066.1"/>
</dbReference>
<name>A0A178MKK8_9PROT</name>
<keyword evidence="3" id="KW-1185">Reference proteome</keyword>
<dbReference type="Pfam" id="PF05272">
    <property type="entry name" value="VapE-like_dom"/>
    <property type="match status" value="1"/>
</dbReference>
<comment type="caution">
    <text evidence="2">The sequence shown here is derived from an EMBL/GenBank/DDBJ whole genome shotgun (WGS) entry which is preliminary data.</text>
</comment>
<proteinExistence type="predicted"/>
<accession>A0A178MKK8</accession>
<dbReference type="AlphaFoldDB" id="A0A178MKK8"/>
<evidence type="ECO:0000313" key="2">
    <source>
        <dbReference type="EMBL" id="OAN49093.1"/>
    </source>
</evidence>
<feature type="domain" description="Virulence-associated protein E-like" evidence="1">
    <location>
        <begin position="200"/>
        <end position="421"/>
    </location>
</feature>
<gene>
    <name evidence="2" type="ORF">A6A04_02935</name>
</gene>
<dbReference type="PANTHER" id="PTHR34985:SF1">
    <property type="entry name" value="SLR0554 PROTEIN"/>
    <property type="match status" value="1"/>
</dbReference>
<evidence type="ECO:0000259" key="1">
    <source>
        <dbReference type="Pfam" id="PF05272"/>
    </source>
</evidence>
<evidence type="ECO:0000313" key="3">
    <source>
        <dbReference type="Proteomes" id="UP000078428"/>
    </source>
</evidence>
<dbReference type="STRING" id="1285242.A6A04_02935"/>
<protein>
    <recommendedName>
        <fullName evidence="1">Virulence-associated protein E-like domain-containing protein</fullName>
    </recommendedName>
</protein>
<dbReference type="Proteomes" id="UP000078428">
    <property type="component" value="Unassembled WGS sequence"/>
</dbReference>